<dbReference type="Gene3D" id="3.40.50.300">
    <property type="entry name" value="P-loop containing nucleotide triphosphate hydrolases"/>
    <property type="match status" value="2"/>
</dbReference>
<feature type="coiled-coil region" evidence="2">
    <location>
        <begin position="664"/>
        <end position="691"/>
    </location>
</feature>
<dbReference type="Pfam" id="PF04851">
    <property type="entry name" value="ResIII"/>
    <property type="match status" value="1"/>
</dbReference>
<evidence type="ECO:0000259" key="3">
    <source>
        <dbReference type="PROSITE" id="PS51192"/>
    </source>
</evidence>
<dbReference type="PANTHER" id="PTHR47396">
    <property type="entry name" value="TYPE I RESTRICTION ENZYME ECOKI R PROTEIN"/>
    <property type="match status" value="1"/>
</dbReference>
<feature type="domain" description="Helicase C-terminal" evidence="4">
    <location>
        <begin position="284"/>
        <end position="441"/>
    </location>
</feature>
<evidence type="ECO:0000313" key="5">
    <source>
        <dbReference type="EMBL" id="KAK5093416.1"/>
    </source>
</evidence>
<sequence>MLRASSWLTRASWSLSAVKSHRIWQRSLASVVAGTPPMVREEQIRLRQYQEECIQSVLSYLKNGHKRLGVSLATGSGKTVIFTQLIDRVKAEQAKATKTIILAHRRELVEQAARHCRRAYPDKSIEIEMGDQHASGVADITIASVRSLQIGRLEKYDPDLFKLVLVDEAHHIVAPGYLEILEHFGLDQPIDPGTAIPPTACPALVGVSATFSRFDGLRLGAAIDHIVYHKDYVDMIGEKWLCDVKFTTVRSGANLSRVKTNKDGDFAISQLSSAVNNDEINDITVKSWLTEAEDRESTLVFCVDLNHVGSLTDTFRKYGIDARFITGDTKKKIRGERLEAFKNREFPVLLNCGVFTEGTDIPNVDCVLLARPTKSRNLLVQMIGRGMRLYADKPDCHVIDMVASLETGIVTVPTLFGLDPGEVVEKASSSDLEKLKQQRVSDAELTASTSSSSMFGVQDPSKASNRNLTFTHYDSVHDLIEDTSGERHVRAISQNAWVQVDTQKYILAARGGILTLEKRALTPAEIAKANKTGKTTSKSKCKPPQSEIAVEGNETELFHVIYKHNLPPTERSASPWSKPRTIATASTLISALNAADTFAASKFERLFILTSSAWRKSPASEGQLNFLNKLRYVSEEAPLGPEDLTKGQAGDMITKIKFGARGRFDKLMVRRRKEEREAERLRELRGRERVEVGPLAA</sequence>
<keyword evidence="1 5" id="KW-0547">Nucleotide-binding</keyword>
<accession>A0ABR0KCD7</accession>
<evidence type="ECO:0000259" key="4">
    <source>
        <dbReference type="PROSITE" id="PS51194"/>
    </source>
</evidence>
<dbReference type="InterPro" id="IPR001650">
    <property type="entry name" value="Helicase_C-like"/>
</dbReference>
<dbReference type="Proteomes" id="UP001345013">
    <property type="component" value="Unassembled WGS sequence"/>
</dbReference>
<dbReference type="PROSITE" id="PS51192">
    <property type="entry name" value="HELICASE_ATP_BIND_1"/>
    <property type="match status" value="1"/>
</dbReference>
<evidence type="ECO:0000256" key="1">
    <source>
        <dbReference type="ARBA" id="ARBA00022806"/>
    </source>
</evidence>
<keyword evidence="1 5" id="KW-0347">Helicase</keyword>
<feature type="domain" description="Helicase ATP-binding" evidence="3">
    <location>
        <begin position="59"/>
        <end position="229"/>
    </location>
</feature>
<dbReference type="CDD" id="cd18799">
    <property type="entry name" value="SF2_C_EcoAI-like"/>
    <property type="match status" value="1"/>
</dbReference>
<dbReference type="PANTHER" id="PTHR47396:SF1">
    <property type="entry name" value="ATP-DEPENDENT HELICASE IRC3-RELATED"/>
    <property type="match status" value="1"/>
</dbReference>
<dbReference type="InterPro" id="IPR050742">
    <property type="entry name" value="Helicase_Restrict-Modif_Enz"/>
</dbReference>
<dbReference type="GO" id="GO:0004386">
    <property type="term" value="F:helicase activity"/>
    <property type="evidence" value="ECO:0007669"/>
    <property type="project" value="UniProtKB-KW"/>
</dbReference>
<keyword evidence="1 5" id="KW-0067">ATP-binding</keyword>
<evidence type="ECO:0000313" key="6">
    <source>
        <dbReference type="Proteomes" id="UP001345013"/>
    </source>
</evidence>
<dbReference type="InterPro" id="IPR014001">
    <property type="entry name" value="Helicase_ATP-bd"/>
</dbReference>
<reference evidence="5 6" key="1">
    <citation type="submission" date="2023-08" db="EMBL/GenBank/DDBJ databases">
        <title>Black Yeasts Isolated from many extreme environments.</title>
        <authorList>
            <person name="Coleine C."/>
            <person name="Stajich J.E."/>
            <person name="Selbmann L."/>
        </authorList>
    </citation>
    <scope>NUCLEOTIDE SEQUENCE [LARGE SCALE GENOMIC DNA]</scope>
    <source>
        <strain evidence="5 6">CCFEE 5885</strain>
    </source>
</reference>
<organism evidence="5 6">
    <name type="scientific">Lithohypha guttulata</name>
    <dbReference type="NCBI Taxonomy" id="1690604"/>
    <lineage>
        <taxon>Eukaryota</taxon>
        <taxon>Fungi</taxon>
        <taxon>Dikarya</taxon>
        <taxon>Ascomycota</taxon>
        <taxon>Pezizomycotina</taxon>
        <taxon>Eurotiomycetes</taxon>
        <taxon>Chaetothyriomycetidae</taxon>
        <taxon>Chaetothyriales</taxon>
        <taxon>Trichomeriaceae</taxon>
        <taxon>Lithohypha</taxon>
    </lineage>
</organism>
<protein>
    <submittedName>
        <fullName evidence="5">ATP-dependent helicase IRC3</fullName>
    </submittedName>
</protein>
<evidence type="ECO:0000256" key="2">
    <source>
        <dbReference type="SAM" id="Coils"/>
    </source>
</evidence>
<dbReference type="SUPFAM" id="SSF52540">
    <property type="entry name" value="P-loop containing nucleoside triphosphate hydrolases"/>
    <property type="match status" value="1"/>
</dbReference>
<proteinExistence type="predicted"/>
<dbReference type="InterPro" id="IPR006935">
    <property type="entry name" value="Helicase/UvrB_N"/>
</dbReference>
<dbReference type="SMART" id="SM00487">
    <property type="entry name" value="DEXDc"/>
    <property type="match status" value="1"/>
</dbReference>
<dbReference type="InterPro" id="IPR027417">
    <property type="entry name" value="P-loop_NTPase"/>
</dbReference>
<dbReference type="SMART" id="SM00490">
    <property type="entry name" value="HELICc"/>
    <property type="match status" value="1"/>
</dbReference>
<dbReference type="CDD" id="cd18032">
    <property type="entry name" value="DEXHc_RE_I_III_res"/>
    <property type="match status" value="1"/>
</dbReference>
<comment type="caution">
    <text evidence="5">The sequence shown here is derived from an EMBL/GenBank/DDBJ whole genome shotgun (WGS) entry which is preliminary data.</text>
</comment>
<dbReference type="EMBL" id="JAVRRG010000043">
    <property type="protein sequence ID" value="KAK5093416.1"/>
    <property type="molecule type" value="Genomic_DNA"/>
</dbReference>
<dbReference type="Pfam" id="PF00271">
    <property type="entry name" value="Helicase_C"/>
    <property type="match status" value="1"/>
</dbReference>
<dbReference type="PROSITE" id="PS51194">
    <property type="entry name" value="HELICASE_CTER"/>
    <property type="match status" value="1"/>
</dbReference>
<keyword evidence="6" id="KW-1185">Reference proteome</keyword>
<keyword evidence="1 5" id="KW-0378">Hydrolase</keyword>
<gene>
    <name evidence="5" type="primary">irc3</name>
    <name evidence="5" type="ORF">LTR24_004268</name>
</gene>
<name>A0ABR0KCD7_9EURO</name>
<keyword evidence="2" id="KW-0175">Coiled coil</keyword>